<protein>
    <submittedName>
        <fullName evidence="1">Uncharacterized protein</fullName>
    </submittedName>
</protein>
<feature type="non-terminal residue" evidence="1">
    <location>
        <position position="1"/>
    </location>
</feature>
<proteinExistence type="predicted"/>
<evidence type="ECO:0000313" key="2">
    <source>
        <dbReference type="Proteomes" id="UP001207468"/>
    </source>
</evidence>
<dbReference type="Proteomes" id="UP001207468">
    <property type="component" value="Unassembled WGS sequence"/>
</dbReference>
<keyword evidence="2" id="KW-1185">Reference proteome</keyword>
<organism evidence="1 2">
    <name type="scientific">Russula earlei</name>
    <dbReference type="NCBI Taxonomy" id="71964"/>
    <lineage>
        <taxon>Eukaryota</taxon>
        <taxon>Fungi</taxon>
        <taxon>Dikarya</taxon>
        <taxon>Basidiomycota</taxon>
        <taxon>Agaricomycotina</taxon>
        <taxon>Agaricomycetes</taxon>
        <taxon>Russulales</taxon>
        <taxon>Russulaceae</taxon>
        <taxon>Russula</taxon>
    </lineage>
</organism>
<gene>
    <name evidence="1" type="ORF">F5148DRAFT_945922</name>
</gene>
<accession>A0ACC0U0T3</accession>
<reference evidence="1" key="1">
    <citation type="submission" date="2021-03" db="EMBL/GenBank/DDBJ databases">
        <title>Evolutionary priming and transition to the ectomycorrhizal habit in an iconic lineage of mushroom-forming fungi: is preadaptation a requirement?</title>
        <authorList>
            <consortium name="DOE Joint Genome Institute"/>
            <person name="Looney B.P."/>
            <person name="Miyauchi S."/>
            <person name="Morin E."/>
            <person name="Drula E."/>
            <person name="Courty P.E."/>
            <person name="Chicoki N."/>
            <person name="Fauchery L."/>
            <person name="Kohler A."/>
            <person name="Kuo A."/>
            <person name="LaButti K."/>
            <person name="Pangilinan J."/>
            <person name="Lipzen A."/>
            <person name="Riley R."/>
            <person name="Andreopoulos W."/>
            <person name="He G."/>
            <person name="Johnson J."/>
            <person name="Barry K.W."/>
            <person name="Grigoriev I.V."/>
            <person name="Nagy L."/>
            <person name="Hibbett D."/>
            <person name="Henrissat B."/>
            <person name="Matheny P.B."/>
            <person name="Labbe J."/>
            <person name="Martin A.F."/>
        </authorList>
    </citation>
    <scope>NUCLEOTIDE SEQUENCE</scope>
    <source>
        <strain evidence="1">BPL698</strain>
    </source>
</reference>
<name>A0ACC0U0T3_9AGAM</name>
<comment type="caution">
    <text evidence="1">The sequence shown here is derived from an EMBL/GenBank/DDBJ whole genome shotgun (WGS) entry which is preliminary data.</text>
</comment>
<sequence length="64" mass="7278">PYSDKLFCHAAIEWLVATDQPIHTLEHPKFEEMIDVASCATNVVKIPGQRATHAKIMCMFKNHL</sequence>
<evidence type="ECO:0000313" key="1">
    <source>
        <dbReference type="EMBL" id="KAI9456204.1"/>
    </source>
</evidence>
<feature type="non-terminal residue" evidence="1">
    <location>
        <position position="64"/>
    </location>
</feature>
<dbReference type="EMBL" id="JAGFNK010000239">
    <property type="protein sequence ID" value="KAI9456204.1"/>
    <property type="molecule type" value="Genomic_DNA"/>
</dbReference>